<protein>
    <submittedName>
        <fullName evidence="3">Peptidoglycan DD-metalloendopeptidase family protein</fullName>
    </submittedName>
</protein>
<dbReference type="InterPro" id="IPR016047">
    <property type="entry name" value="M23ase_b-sheet_dom"/>
</dbReference>
<dbReference type="Gene3D" id="2.70.70.10">
    <property type="entry name" value="Glucose Permease (Domain IIA)"/>
    <property type="match status" value="1"/>
</dbReference>
<evidence type="ECO:0000313" key="4">
    <source>
        <dbReference type="Proteomes" id="UP000465810"/>
    </source>
</evidence>
<evidence type="ECO:0000256" key="1">
    <source>
        <dbReference type="ARBA" id="ARBA00022729"/>
    </source>
</evidence>
<dbReference type="FunFam" id="2.70.70.10:FF:000006">
    <property type="entry name" value="M23 family peptidase"/>
    <property type="match status" value="1"/>
</dbReference>
<dbReference type="GO" id="GO:0004222">
    <property type="term" value="F:metalloendopeptidase activity"/>
    <property type="evidence" value="ECO:0007669"/>
    <property type="project" value="TreeGrafter"/>
</dbReference>
<name>A0A7X4K685_9SPHN</name>
<organism evidence="3 4">
    <name type="scientific">Novosphingobium silvae</name>
    <dbReference type="NCBI Taxonomy" id="2692619"/>
    <lineage>
        <taxon>Bacteria</taxon>
        <taxon>Pseudomonadati</taxon>
        <taxon>Pseudomonadota</taxon>
        <taxon>Alphaproteobacteria</taxon>
        <taxon>Sphingomonadales</taxon>
        <taxon>Sphingomonadaceae</taxon>
        <taxon>Novosphingobium</taxon>
    </lineage>
</organism>
<gene>
    <name evidence="3" type="ORF">GR702_02605</name>
</gene>
<sequence length="380" mass="40082">MLSTSAGALLQRLRTAFPDREFIMRSKGQVRFIRVSSRSQKIAAGVAVTVLGAWCVSLGAIALSQASTAEAQASLAQREARVARAEGKVARYHQSVDAVAADLGRRQQFIEQLVDAHIGDIPADEGALAPKEEQPATKISAAMPDGSELARVEAGQLALVERLTRYAELRSKVATDAIRNLGLNPDAMAARARTGEGGPLIKLVTSADGSVDPRFRRMGRSLARMDALERGLASIPQVSPAHVAYVSSSFGYRSDPFTGGAAFHAGLDFPGPMGSPIYAAAKGRVTFVGIKSGYGNCVEVTHGNGLMTRYGHLSGFHAKVGEQVEAGALIAAMGSTGRSTGPHLHFEVRVNDRPVNPRPFLEAARNGQFAGQSSSGGTHK</sequence>
<keyword evidence="4" id="KW-1185">Reference proteome</keyword>
<evidence type="ECO:0000313" key="3">
    <source>
        <dbReference type="EMBL" id="MYL96667.1"/>
    </source>
</evidence>
<dbReference type="PANTHER" id="PTHR21666:SF289">
    <property type="entry name" value="L-ALA--D-GLU ENDOPEPTIDASE"/>
    <property type="match status" value="1"/>
</dbReference>
<comment type="caution">
    <text evidence="3">The sequence shown here is derived from an EMBL/GenBank/DDBJ whole genome shotgun (WGS) entry which is preliminary data.</text>
</comment>
<dbReference type="Pfam" id="PF01551">
    <property type="entry name" value="Peptidase_M23"/>
    <property type="match status" value="1"/>
</dbReference>
<feature type="domain" description="M23ase beta-sheet core" evidence="2">
    <location>
        <begin position="263"/>
        <end position="357"/>
    </location>
</feature>
<dbReference type="SUPFAM" id="SSF51261">
    <property type="entry name" value="Duplicated hybrid motif"/>
    <property type="match status" value="1"/>
</dbReference>
<reference evidence="3 4" key="1">
    <citation type="submission" date="2019-12" db="EMBL/GenBank/DDBJ databases">
        <authorList>
            <person name="Feng G."/>
            <person name="Zhu H."/>
        </authorList>
    </citation>
    <scope>NUCLEOTIDE SEQUENCE [LARGE SCALE GENOMIC DNA]</scope>
    <source>
        <strain evidence="3 4">FGD1</strain>
    </source>
</reference>
<dbReference type="InterPro" id="IPR011055">
    <property type="entry name" value="Dup_hybrid_motif"/>
</dbReference>
<proteinExistence type="predicted"/>
<accession>A0A7X4K685</accession>
<evidence type="ECO:0000259" key="2">
    <source>
        <dbReference type="Pfam" id="PF01551"/>
    </source>
</evidence>
<dbReference type="PANTHER" id="PTHR21666">
    <property type="entry name" value="PEPTIDASE-RELATED"/>
    <property type="match status" value="1"/>
</dbReference>
<dbReference type="EMBL" id="WVTD01000001">
    <property type="protein sequence ID" value="MYL96667.1"/>
    <property type="molecule type" value="Genomic_DNA"/>
</dbReference>
<dbReference type="AlphaFoldDB" id="A0A7X4K685"/>
<dbReference type="InterPro" id="IPR050570">
    <property type="entry name" value="Cell_wall_metabolism_enzyme"/>
</dbReference>
<dbReference type="CDD" id="cd12797">
    <property type="entry name" value="M23_peptidase"/>
    <property type="match status" value="1"/>
</dbReference>
<dbReference type="Proteomes" id="UP000465810">
    <property type="component" value="Unassembled WGS sequence"/>
</dbReference>
<keyword evidence="1" id="KW-0732">Signal</keyword>